<dbReference type="AlphaFoldDB" id="A0A2V2YVZ4"/>
<accession>A0A2V2YVZ4</accession>
<dbReference type="Proteomes" id="UP000246635">
    <property type="component" value="Unassembled WGS sequence"/>
</dbReference>
<dbReference type="PROSITE" id="PS51257">
    <property type="entry name" value="PROKAR_LIPOPROTEIN"/>
    <property type="match status" value="1"/>
</dbReference>
<keyword evidence="2" id="KW-1185">Reference proteome</keyword>
<name>A0A2V2YVZ4_9BACL</name>
<comment type="caution">
    <text evidence="1">The sequence shown here is derived from an EMBL/GenBank/DDBJ whole genome shotgun (WGS) entry which is preliminary data.</text>
</comment>
<dbReference type="OrthoDB" id="2627361at2"/>
<gene>
    <name evidence="1" type="ORF">DFQ01_12973</name>
</gene>
<proteinExistence type="predicted"/>
<sequence length="156" mass="17017">MNMRLLLGILVMIAVISGCTDGEKANTAYKLEDVTQAMEKQGLQLLQIHPKGGTSPFAKLNDVDAVTFAIDTYKMGDVADEVGSSVASLVNVYIYVFESDKARIEGHEALNDLLARANFATAPSVFANKNIIVIHFKGTDEKKEYDEMIKTAIIGM</sequence>
<dbReference type="RefSeq" id="WP_110046656.1">
    <property type="nucleotide sequence ID" value="NZ_CP054612.1"/>
</dbReference>
<reference evidence="1 2" key="1">
    <citation type="submission" date="2018-05" db="EMBL/GenBank/DDBJ databases">
        <title>Genomic Encyclopedia of Type Strains, Phase III (KMG-III): the genomes of soil and plant-associated and newly described type strains.</title>
        <authorList>
            <person name="Whitman W."/>
        </authorList>
    </citation>
    <scope>NUCLEOTIDE SEQUENCE [LARGE SCALE GENOMIC DNA]</scope>
    <source>
        <strain evidence="1 2">CECT 5696</strain>
    </source>
</reference>
<protein>
    <submittedName>
        <fullName evidence="1">Uncharacterized protein</fullName>
    </submittedName>
</protein>
<evidence type="ECO:0000313" key="1">
    <source>
        <dbReference type="EMBL" id="PWV95237.1"/>
    </source>
</evidence>
<evidence type="ECO:0000313" key="2">
    <source>
        <dbReference type="Proteomes" id="UP000246635"/>
    </source>
</evidence>
<organism evidence="1 2">
    <name type="scientific">Paenibacillus cellulosilyticus</name>
    <dbReference type="NCBI Taxonomy" id="375489"/>
    <lineage>
        <taxon>Bacteria</taxon>
        <taxon>Bacillati</taxon>
        <taxon>Bacillota</taxon>
        <taxon>Bacilli</taxon>
        <taxon>Bacillales</taxon>
        <taxon>Paenibacillaceae</taxon>
        <taxon>Paenibacillus</taxon>
    </lineage>
</organism>
<dbReference type="EMBL" id="QGTQ01000029">
    <property type="protein sequence ID" value="PWV95237.1"/>
    <property type="molecule type" value="Genomic_DNA"/>
</dbReference>